<evidence type="ECO:0000256" key="6">
    <source>
        <dbReference type="ARBA" id="ARBA00022989"/>
    </source>
</evidence>
<keyword evidence="5 8" id="KW-0812">Transmembrane</keyword>
<keyword evidence="6 8" id="KW-1133">Transmembrane helix</keyword>
<name>A0ABT9WXY6_9BACI</name>
<evidence type="ECO:0000256" key="2">
    <source>
        <dbReference type="ARBA" id="ARBA00022475"/>
    </source>
</evidence>
<feature type="transmembrane region" description="Helical" evidence="8">
    <location>
        <begin position="205"/>
        <end position="225"/>
    </location>
</feature>
<comment type="subcellular location">
    <subcellularLocation>
        <location evidence="1">Cell membrane</location>
        <topology evidence="1">Multi-pass membrane protein</topology>
    </subcellularLocation>
</comment>
<evidence type="ECO:0000256" key="7">
    <source>
        <dbReference type="ARBA" id="ARBA00023136"/>
    </source>
</evidence>
<protein>
    <submittedName>
        <fullName evidence="10">4-amino-4-deoxy-L-arabinose transferase-like glycosyltransferase</fullName>
    </submittedName>
</protein>
<dbReference type="EMBL" id="JAUSTT010000033">
    <property type="protein sequence ID" value="MDQ0178085.1"/>
    <property type="molecule type" value="Genomic_DNA"/>
</dbReference>
<feature type="transmembrane region" description="Helical" evidence="8">
    <location>
        <begin position="120"/>
        <end position="153"/>
    </location>
</feature>
<keyword evidence="11" id="KW-1185">Reference proteome</keyword>
<evidence type="ECO:0000256" key="4">
    <source>
        <dbReference type="ARBA" id="ARBA00022679"/>
    </source>
</evidence>
<evidence type="ECO:0000313" key="11">
    <source>
        <dbReference type="Proteomes" id="UP001223586"/>
    </source>
</evidence>
<gene>
    <name evidence="10" type="ORF">J2S08_003979</name>
</gene>
<keyword evidence="3" id="KW-0328">Glycosyltransferase</keyword>
<evidence type="ECO:0000313" key="10">
    <source>
        <dbReference type="EMBL" id="MDQ0178085.1"/>
    </source>
</evidence>
<sequence>MSRKRIMNIALIIIFILAAYLRVDFLRSVDHEMPHDAINYDAMVRQLLEDGVYAYNDTSPNAYVTPGYPLFLASIYWLVDYEENDPLPWVRYVQVLLSLITIWFIYRISSILANDMTGVLAAFFAAIYPPFVWANGAILTEVLGIFFLLAYMLVQINAFRFSSFRLAVGSGALLGLTVLVRPEFLPVIAVTYLFYWVWKKNTKGMLKLFLCSCIGLVCVMMPWWIRNLITLHELIITGTQVNPFAAGTYPYKNFDDGLVDRTGKTQMEVAIERLKVGFSTQPWLFIKWYTIGKLQYIYQYAYTGGGHRPFYNVIPFINYNYIHLFLVGLGMFSIIDVLRKWKQMATLLVMIIGSMTLIRLAFIPEYRYNVTMMPLIIIIDCILIMKIWTWLFKKPMFRSTTVKG</sequence>
<dbReference type="PANTHER" id="PTHR33908:SF11">
    <property type="entry name" value="MEMBRANE PROTEIN"/>
    <property type="match status" value="1"/>
</dbReference>
<keyword evidence="2" id="KW-1003">Cell membrane</keyword>
<evidence type="ECO:0000256" key="3">
    <source>
        <dbReference type="ARBA" id="ARBA00022676"/>
    </source>
</evidence>
<dbReference type="Pfam" id="PF13231">
    <property type="entry name" value="PMT_2"/>
    <property type="match status" value="1"/>
</dbReference>
<accession>A0ABT9WXY6</accession>
<proteinExistence type="predicted"/>
<dbReference type="InterPro" id="IPR050297">
    <property type="entry name" value="LipidA_mod_glycosyltrf_83"/>
</dbReference>
<feature type="transmembrane region" description="Helical" evidence="8">
    <location>
        <begin position="319"/>
        <end position="338"/>
    </location>
</feature>
<evidence type="ECO:0000259" key="9">
    <source>
        <dbReference type="Pfam" id="PF13231"/>
    </source>
</evidence>
<comment type="caution">
    <text evidence="10">The sequence shown here is derived from an EMBL/GenBank/DDBJ whole genome shotgun (WGS) entry which is preliminary data.</text>
</comment>
<feature type="domain" description="Glycosyltransferase RgtA/B/C/D-like" evidence="9">
    <location>
        <begin position="90"/>
        <end position="222"/>
    </location>
</feature>
<dbReference type="InterPro" id="IPR038731">
    <property type="entry name" value="RgtA/B/C-like"/>
</dbReference>
<keyword evidence="4" id="KW-0808">Transferase</keyword>
<evidence type="ECO:0000256" key="1">
    <source>
        <dbReference type="ARBA" id="ARBA00004651"/>
    </source>
</evidence>
<feature type="transmembrane region" description="Helical" evidence="8">
    <location>
        <begin position="89"/>
        <end position="108"/>
    </location>
</feature>
<keyword evidence="7 8" id="KW-0472">Membrane</keyword>
<feature type="transmembrane region" description="Helical" evidence="8">
    <location>
        <begin position="370"/>
        <end position="391"/>
    </location>
</feature>
<evidence type="ECO:0000256" key="5">
    <source>
        <dbReference type="ARBA" id="ARBA00022692"/>
    </source>
</evidence>
<evidence type="ECO:0000256" key="8">
    <source>
        <dbReference type="SAM" id="Phobius"/>
    </source>
</evidence>
<feature type="transmembrane region" description="Helical" evidence="8">
    <location>
        <begin position="173"/>
        <end position="198"/>
    </location>
</feature>
<reference evidence="10 11" key="1">
    <citation type="submission" date="2023-07" db="EMBL/GenBank/DDBJ databases">
        <title>Genomic Encyclopedia of Type Strains, Phase IV (KMG-IV): sequencing the most valuable type-strain genomes for metagenomic binning, comparative biology and taxonomic classification.</title>
        <authorList>
            <person name="Goeker M."/>
        </authorList>
    </citation>
    <scope>NUCLEOTIDE SEQUENCE [LARGE SCALE GENOMIC DNA]</scope>
    <source>
        <strain evidence="10 11">DSM 23837</strain>
    </source>
</reference>
<feature type="transmembrane region" description="Helical" evidence="8">
    <location>
        <begin position="7"/>
        <end position="23"/>
    </location>
</feature>
<feature type="transmembrane region" description="Helical" evidence="8">
    <location>
        <begin position="345"/>
        <end position="364"/>
    </location>
</feature>
<dbReference type="RefSeq" id="WP_307232616.1">
    <property type="nucleotide sequence ID" value="NZ_JAUSTT010000033.1"/>
</dbReference>
<dbReference type="Proteomes" id="UP001223586">
    <property type="component" value="Unassembled WGS sequence"/>
</dbReference>
<organism evidence="10 11">
    <name type="scientific">Bacillus chungangensis</name>
    <dbReference type="NCBI Taxonomy" id="587633"/>
    <lineage>
        <taxon>Bacteria</taxon>
        <taxon>Bacillati</taxon>
        <taxon>Bacillota</taxon>
        <taxon>Bacilli</taxon>
        <taxon>Bacillales</taxon>
        <taxon>Bacillaceae</taxon>
        <taxon>Bacillus</taxon>
    </lineage>
</organism>
<dbReference type="PANTHER" id="PTHR33908">
    <property type="entry name" value="MANNOSYLTRANSFERASE YKCB-RELATED"/>
    <property type="match status" value="1"/>
</dbReference>